<evidence type="ECO:0000313" key="6">
    <source>
        <dbReference type="Proteomes" id="UP000247480"/>
    </source>
</evidence>
<evidence type="ECO:0000313" key="2">
    <source>
        <dbReference type="EMBL" id="GBH12298.1"/>
    </source>
</evidence>
<dbReference type="Proteomes" id="UP000247480">
    <property type="component" value="Unassembled WGS sequence"/>
</dbReference>
<accession>A0A0K8M401</accession>
<proteinExistence type="predicted"/>
<reference evidence="3 7" key="3">
    <citation type="submission" date="2018-04" db="EMBL/GenBank/DDBJ databases">
        <title>Draft genome sequence of Pseudomonas syringae pv. actinidiae biovar 3 strains isolated from kiwifruit in Kagawa prefecture.</title>
        <authorList>
            <person name="Tabuchi M."/>
            <person name="Saito M."/>
            <person name="Fujiwara S."/>
            <person name="Sasa N."/>
            <person name="Akimitsu K."/>
            <person name="Gomi K."/>
            <person name="Konishi-Sugita S."/>
            <person name="Hamano K."/>
            <person name="Kataoka I."/>
        </authorList>
    </citation>
    <scope>NUCLEOTIDE SEQUENCE [LARGE SCALE GENOMIC DNA]</scope>
    <source>
        <strain evidence="3 7">MAFF212211</strain>
    </source>
</reference>
<dbReference type="CDD" id="cd16364">
    <property type="entry name" value="T3SC_I-like"/>
    <property type="match status" value="1"/>
</dbReference>
<dbReference type="AlphaFoldDB" id="A0A0K8M401"/>
<dbReference type="EMBL" id="BGKA01000065">
    <property type="protein sequence ID" value="GBH15849.1"/>
    <property type="molecule type" value="Genomic_DNA"/>
</dbReference>
<sequence>MEFSEFTEIVGQWSAQRPAMPLDCWIDDANARLAVVGDGVRCSIELLDPYDAGDPQRLEALLGEGGASLACACDGALAIDPQTRCVVLVSWMANPCSLGDLLDRLESLANQRAAMLSLMQTTIRNTTPTMSGRSILNHRQPGV</sequence>
<reference evidence="2 6" key="2">
    <citation type="submission" date="2018-04" db="EMBL/GenBank/DDBJ databases">
        <title>Draft genome sequence of Pseudomonas syringae pv. actinidiae biovar 1 strains isolated from kiwifruit in Kagawa prefecture.</title>
        <authorList>
            <person name="Tabuchi M."/>
            <person name="Saito M."/>
            <person name="Fujiwara S."/>
            <person name="Sasa N."/>
            <person name="Akimitsu K."/>
            <person name="Gomi K."/>
            <person name="Konishi-Sugita S."/>
            <person name="Hamano K."/>
            <person name="Kataoka I."/>
        </authorList>
    </citation>
    <scope>NUCLEOTIDE SEQUENCE [LARGE SCALE GENOMIC DNA]</scope>
    <source>
        <strain evidence="2 6">MAFF212206</strain>
    </source>
</reference>
<evidence type="ECO:0000313" key="5">
    <source>
        <dbReference type="Proteomes" id="UP000230024"/>
    </source>
</evidence>
<reference evidence="1 5" key="1">
    <citation type="submission" date="2017-11" db="EMBL/GenBank/DDBJ databases">
        <title>Complete DNA Sequence of Pseudomonas syringae pv. actinidiae, biovar 5 (Psa5).</title>
        <authorList>
            <person name="Butler M."/>
            <person name="Taiaroa G."/>
            <person name="Sumpter N."/>
            <person name="Poulter R."/>
        </authorList>
    </citation>
    <scope>NUCLEOTIDE SEQUENCE [LARGE SCALE GENOMIC DNA]</scope>
    <source>
        <strain evidence="1 5">MAFF212063</strain>
    </source>
</reference>
<dbReference type="EMBL" id="CP024712">
    <property type="protein sequence ID" value="ATV19496.1"/>
    <property type="molecule type" value="Genomic_DNA"/>
</dbReference>
<evidence type="ECO:0000313" key="3">
    <source>
        <dbReference type="EMBL" id="GBH15849.1"/>
    </source>
</evidence>
<evidence type="ECO:0000313" key="4">
    <source>
        <dbReference type="EMBL" id="RMQ33452.1"/>
    </source>
</evidence>
<dbReference type="EMBL" id="RBRB01000183">
    <property type="protein sequence ID" value="RMQ33452.1"/>
    <property type="molecule type" value="Genomic_DNA"/>
</dbReference>
<dbReference type="EMBL" id="BGJZ01000305">
    <property type="protein sequence ID" value="GBH12298.1"/>
    <property type="molecule type" value="Genomic_DNA"/>
</dbReference>
<evidence type="ECO:0000313" key="7">
    <source>
        <dbReference type="Proteomes" id="UP000248291"/>
    </source>
</evidence>
<name>A0A0K8M401_PSESF</name>
<dbReference type="Proteomes" id="UP000248291">
    <property type="component" value="Unassembled WGS sequence"/>
</dbReference>
<evidence type="ECO:0000313" key="1">
    <source>
        <dbReference type="EMBL" id="ATV19496.1"/>
    </source>
</evidence>
<protein>
    <submittedName>
        <fullName evidence="2">Component FlhA</fullName>
    </submittedName>
    <submittedName>
        <fullName evidence="1 4">Type III secretion protein</fullName>
    </submittedName>
</protein>
<organism evidence="4 8">
    <name type="scientific">Pseudomonas syringae pv. actinidiae</name>
    <dbReference type="NCBI Taxonomy" id="103796"/>
    <lineage>
        <taxon>Bacteria</taxon>
        <taxon>Pseudomonadati</taxon>
        <taxon>Pseudomonadota</taxon>
        <taxon>Gammaproteobacteria</taxon>
        <taxon>Pseudomonadales</taxon>
        <taxon>Pseudomonadaceae</taxon>
        <taxon>Pseudomonas</taxon>
        <taxon>Pseudomonas syringae</taxon>
    </lineage>
</organism>
<dbReference type="RefSeq" id="WP_003375719.1">
    <property type="nucleotide sequence ID" value="NZ_AP019411.1"/>
</dbReference>
<reference evidence="4 8" key="4">
    <citation type="submission" date="2018-08" db="EMBL/GenBank/DDBJ databases">
        <title>Recombination of ecologically and evolutionarily significant loci maintains genetic cohesion in the Pseudomonas syringae species complex.</title>
        <authorList>
            <person name="Dillon M."/>
            <person name="Thakur S."/>
            <person name="Almeida R.N.D."/>
            <person name="Weir B.S."/>
            <person name="Guttman D.S."/>
        </authorList>
    </citation>
    <scope>NUCLEOTIDE SEQUENCE [LARGE SCALE GENOMIC DNA]</scope>
    <source>
        <strain evidence="4 8">ICMP 19074</strain>
    </source>
</reference>
<gene>
    <name evidence="4" type="ORF">ALQ07_03226</name>
    <name evidence="1" type="ORF">CT122_23835</name>
    <name evidence="2" type="ORF">KPSA1_05763</name>
    <name evidence="3" type="ORF">KPSA3_01781</name>
</gene>
<dbReference type="Proteomes" id="UP000273140">
    <property type="component" value="Unassembled WGS sequence"/>
</dbReference>
<dbReference type="Proteomes" id="UP000230024">
    <property type="component" value="Chromosome"/>
</dbReference>
<evidence type="ECO:0000313" key="8">
    <source>
        <dbReference type="Proteomes" id="UP000273140"/>
    </source>
</evidence>